<dbReference type="EMBL" id="QGKX02001290">
    <property type="protein sequence ID" value="KAF3536896.1"/>
    <property type="molecule type" value="Genomic_DNA"/>
</dbReference>
<evidence type="ECO:0000313" key="1">
    <source>
        <dbReference type="EMBL" id="KAF3536896.1"/>
    </source>
</evidence>
<comment type="caution">
    <text evidence="1">The sequence shown here is derived from an EMBL/GenBank/DDBJ whole genome shotgun (WGS) entry which is preliminary data.</text>
</comment>
<organism evidence="1 2">
    <name type="scientific">Brassica cretica</name>
    <name type="common">Mustard</name>
    <dbReference type="NCBI Taxonomy" id="69181"/>
    <lineage>
        <taxon>Eukaryota</taxon>
        <taxon>Viridiplantae</taxon>
        <taxon>Streptophyta</taxon>
        <taxon>Embryophyta</taxon>
        <taxon>Tracheophyta</taxon>
        <taxon>Spermatophyta</taxon>
        <taxon>Magnoliopsida</taxon>
        <taxon>eudicotyledons</taxon>
        <taxon>Gunneridae</taxon>
        <taxon>Pentapetalae</taxon>
        <taxon>rosids</taxon>
        <taxon>malvids</taxon>
        <taxon>Brassicales</taxon>
        <taxon>Brassicaceae</taxon>
        <taxon>Brassiceae</taxon>
        <taxon>Brassica</taxon>
    </lineage>
</organism>
<evidence type="ECO:0000313" key="2">
    <source>
        <dbReference type="Proteomes" id="UP000712600"/>
    </source>
</evidence>
<protein>
    <submittedName>
        <fullName evidence="1">Uncharacterized protein</fullName>
    </submittedName>
</protein>
<sequence length="107" mass="11992">MKKLYPYGNEELAICEEIYQEPVNSGFYGWRRFLGRRVHNCARTMAVGLPGDGGFCVRSEAYGPALATSLGYPYDLEELAICEDIYQEPADSGFYGWCVLEAASFLI</sequence>
<accession>A0A8S9Q548</accession>
<reference evidence="1" key="1">
    <citation type="submission" date="2019-12" db="EMBL/GenBank/DDBJ databases">
        <title>Genome sequencing and annotation of Brassica cretica.</title>
        <authorList>
            <person name="Studholme D.J."/>
            <person name="Sarris P."/>
        </authorList>
    </citation>
    <scope>NUCLEOTIDE SEQUENCE</scope>
    <source>
        <strain evidence="1">PFS-109/04</strain>
        <tissue evidence="1">Leaf</tissue>
    </source>
</reference>
<dbReference type="AlphaFoldDB" id="A0A8S9Q548"/>
<dbReference type="Proteomes" id="UP000712600">
    <property type="component" value="Unassembled WGS sequence"/>
</dbReference>
<proteinExistence type="predicted"/>
<name>A0A8S9Q548_BRACR</name>
<gene>
    <name evidence="1" type="ORF">F2Q69_00020494</name>
</gene>